<dbReference type="PANTHER" id="PTHR33244">
    <property type="entry name" value="INTEGRASE CATALYTIC DOMAIN-CONTAINING PROTEIN-RELATED"/>
    <property type="match status" value="1"/>
</dbReference>
<feature type="compositionally biased region" description="Polar residues" evidence="1">
    <location>
        <begin position="191"/>
        <end position="204"/>
    </location>
</feature>
<feature type="region of interest" description="Disordered" evidence="1">
    <location>
        <begin position="155"/>
        <end position="223"/>
    </location>
</feature>
<dbReference type="EMBL" id="BLXT01008431">
    <property type="protein sequence ID" value="GFO48548.1"/>
    <property type="molecule type" value="Genomic_DNA"/>
</dbReference>
<sequence length="223" mass="25379">MLTHLLRFNFTLKYTKGINLVVADALSRSPVNPQAIDTVQMLLEEDIEAYLDYVELALGRKIRTTLPMLPYKLELKPQNQTEIKKHIDDHQQAVKKNFDRAHSARCLPQLLPDDSVVVKLDDDNDWSVPGRIKGKLHKPRFYLVDTRKGILRRNQKHLKKAPTLPWQPERPPYQFLGPIPDPGSTLKVPEATTSARPNATTQDSPPVPSPQKEKMVIKQGLAM</sequence>
<evidence type="ECO:0000313" key="3">
    <source>
        <dbReference type="Proteomes" id="UP000735302"/>
    </source>
</evidence>
<gene>
    <name evidence="2" type="ORF">PoB_007505300</name>
</gene>
<comment type="caution">
    <text evidence="2">The sequence shown here is derived from an EMBL/GenBank/DDBJ whole genome shotgun (WGS) entry which is preliminary data.</text>
</comment>
<reference evidence="2 3" key="1">
    <citation type="journal article" date="2021" name="Elife">
        <title>Chloroplast acquisition without the gene transfer in kleptoplastic sea slugs, Plakobranchus ocellatus.</title>
        <authorList>
            <person name="Maeda T."/>
            <person name="Takahashi S."/>
            <person name="Yoshida T."/>
            <person name="Shimamura S."/>
            <person name="Takaki Y."/>
            <person name="Nagai Y."/>
            <person name="Toyoda A."/>
            <person name="Suzuki Y."/>
            <person name="Arimoto A."/>
            <person name="Ishii H."/>
            <person name="Satoh N."/>
            <person name="Nishiyama T."/>
            <person name="Hasebe M."/>
            <person name="Maruyama T."/>
            <person name="Minagawa J."/>
            <person name="Obokata J."/>
            <person name="Shigenobu S."/>
        </authorList>
    </citation>
    <scope>NUCLEOTIDE SEQUENCE [LARGE SCALE GENOMIC DNA]</scope>
</reference>
<organism evidence="2 3">
    <name type="scientific">Plakobranchus ocellatus</name>
    <dbReference type="NCBI Taxonomy" id="259542"/>
    <lineage>
        <taxon>Eukaryota</taxon>
        <taxon>Metazoa</taxon>
        <taxon>Spiralia</taxon>
        <taxon>Lophotrochozoa</taxon>
        <taxon>Mollusca</taxon>
        <taxon>Gastropoda</taxon>
        <taxon>Heterobranchia</taxon>
        <taxon>Euthyneura</taxon>
        <taxon>Panpulmonata</taxon>
        <taxon>Sacoglossa</taxon>
        <taxon>Placobranchoidea</taxon>
        <taxon>Plakobranchidae</taxon>
        <taxon>Plakobranchus</taxon>
    </lineage>
</organism>
<dbReference type="Proteomes" id="UP000735302">
    <property type="component" value="Unassembled WGS sequence"/>
</dbReference>
<protein>
    <submittedName>
        <fullName evidence="2">Pol polyprotein</fullName>
    </submittedName>
</protein>
<name>A0AAV4DWR0_9GAST</name>
<proteinExistence type="predicted"/>
<accession>A0AAV4DWR0</accession>
<evidence type="ECO:0000313" key="2">
    <source>
        <dbReference type="EMBL" id="GFO48548.1"/>
    </source>
</evidence>
<evidence type="ECO:0000256" key="1">
    <source>
        <dbReference type="SAM" id="MobiDB-lite"/>
    </source>
</evidence>
<dbReference type="AlphaFoldDB" id="A0AAV4DWR0"/>
<keyword evidence="3" id="KW-1185">Reference proteome</keyword>
<dbReference type="PANTHER" id="PTHR33244:SF3">
    <property type="entry name" value="PEPTIDASE A2 DOMAIN-CONTAINING PROTEIN"/>
    <property type="match status" value="1"/>
</dbReference>